<dbReference type="PROSITE" id="PS50977">
    <property type="entry name" value="HTH_TETR_2"/>
    <property type="match status" value="1"/>
</dbReference>
<dbReference type="SUPFAM" id="SSF46689">
    <property type="entry name" value="Homeodomain-like"/>
    <property type="match status" value="1"/>
</dbReference>
<dbReference type="PRINTS" id="PR00455">
    <property type="entry name" value="HTHTETR"/>
</dbReference>
<dbReference type="PANTHER" id="PTHR30055:SF234">
    <property type="entry name" value="HTH-TYPE TRANSCRIPTIONAL REGULATOR BETI"/>
    <property type="match status" value="1"/>
</dbReference>
<dbReference type="AlphaFoldDB" id="A0A918A6H9"/>
<dbReference type="InterPro" id="IPR001647">
    <property type="entry name" value="HTH_TetR"/>
</dbReference>
<dbReference type="SUPFAM" id="SSF48498">
    <property type="entry name" value="Tetracyclin repressor-like, C-terminal domain"/>
    <property type="match status" value="1"/>
</dbReference>
<reference evidence="6" key="1">
    <citation type="journal article" date="2014" name="Int. J. Syst. Evol. Microbiol.">
        <title>Complete genome sequence of Corynebacterium casei LMG S-19264T (=DSM 44701T), isolated from a smear-ripened cheese.</title>
        <authorList>
            <consortium name="US DOE Joint Genome Institute (JGI-PGF)"/>
            <person name="Walter F."/>
            <person name="Albersmeier A."/>
            <person name="Kalinowski J."/>
            <person name="Ruckert C."/>
        </authorList>
    </citation>
    <scope>NUCLEOTIDE SEQUENCE</scope>
    <source>
        <strain evidence="6">CGMCC 4.7430</strain>
    </source>
</reference>
<reference evidence="6" key="2">
    <citation type="submission" date="2020-09" db="EMBL/GenBank/DDBJ databases">
        <authorList>
            <person name="Sun Q."/>
            <person name="Zhou Y."/>
        </authorList>
    </citation>
    <scope>NUCLEOTIDE SEQUENCE</scope>
    <source>
        <strain evidence="6">CGMCC 4.7430</strain>
    </source>
</reference>
<dbReference type="Gene3D" id="1.10.357.10">
    <property type="entry name" value="Tetracycline Repressor, domain 2"/>
    <property type="match status" value="1"/>
</dbReference>
<feature type="domain" description="HTH tetR-type" evidence="5">
    <location>
        <begin position="31"/>
        <end position="90"/>
    </location>
</feature>
<dbReference type="InterPro" id="IPR036271">
    <property type="entry name" value="Tet_transcr_reg_TetR-rel_C_sf"/>
</dbReference>
<dbReference type="GO" id="GO:0003700">
    <property type="term" value="F:DNA-binding transcription factor activity"/>
    <property type="evidence" value="ECO:0007669"/>
    <property type="project" value="TreeGrafter"/>
</dbReference>
<keyword evidence="3" id="KW-0804">Transcription</keyword>
<dbReference type="PANTHER" id="PTHR30055">
    <property type="entry name" value="HTH-TYPE TRANSCRIPTIONAL REGULATOR RUTR"/>
    <property type="match status" value="1"/>
</dbReference>
<evidence type="ECO:0000259" key="5">
    <source>
        <dbReference type="PROSITE" id="PS50977"/>
    </source>
</evidence>
<evidence type="ECO:0000256" key="4">
    <source>
        <dbReference type="PROSITE-ProRule" id="PRU00335"/>
    </source>
</evidence>
<evidence type="ECO:0000256" key="2">
    <source>
        <dbReference type="ARBA" id="ARBA00023125"/>
    </source>
</evidence>
<protein>
    <submittedName>
        <fullName evidence="6">TetR family transcriptional regulator</fullName>
    </submittedName>
</protein>
<keyword evidence="1" id="KW-0805">Transcription regulation</keyword>
<dbReference type="EMBL" id="BMNK01000006">
    <property type="protein sequence ID" value="GGP08413.1"/>
    <property type="molecule type" value="Genomic_DNA"/>
</dbReference>
<keyword evidence="7" id="KW-1185">Reference proteome</keyword>
<dbReference type="InterPro" id="IPR009057">
    <property type="entry name" value="Homeodomain-like_sf"/>
</dbReference>
<proteinExistence type="predicted"/>
<name>A0A918A6H9_9ACTN</name>
<accession>A0A918A6H9</accession>
<evidence type="ECO:0000256" key="1">
    <source>
        <dbReference type="ARBA" id="ARBA00023015"/>
    </source>
</evidence>
<keyword evidence="2 4" id="KW-0238">DNA-binding</keyword>
<comment type="caution">
    <text evidence="6">The sequence shown here is derived from an EMBL/GenBank/DDBJ whole genome shotgun (WGS) entry which is preliminary data.</text>
</comment>
<gene>
    <name evidence="6" type="ORF">GCM10012278_40030</name>
</gene>
<feature type="DNA-binding region" description="H-T-H motif" evidence="4">
    <location>
        <begin position="53"/>
        <end position="72"/>
    </location>
</feature>
<sequence>MRRTVTEHPARLTKVRAVTAEVSQQQRSDARDNRARILAVARAAFAAEGLEVPIREIARRAQVGAATVYRHFPTKEALLSEVLAEPMALCSAVVEQGLAEADPWRGFCLVIEKLMEAHALDRGLSSAFTSRLPYFKADRDRTIRLLLDLIRRAKEAGSLRADFVLEDFIMAMMANEGIRAESPEQRAAASRRFAALMTQSFHAAPAPAPLPPAVRLLPAVQ</sequence>
<dbReference type="InterPro" id="IPR050109">
    <property type="entry name" value="HTH-type_TetR-like_transc_reg"/>
</dbReference>
<organism evidence="6 7">
    <name type="scientific">Nonomuraea glycinis</name>
    <dbReference type="NCBI Taxonomy" id="2047744"/>
    <lineage>
        <taxon>Bacteria</taxon>
        <taxon>Bacillati</taxon>
        <taxon>Actinomycetota</taxon>
        <taxon>Actinomycetes</taxon>
        <taxon>Streptosporangiales</taxon>
        <taxon>Streptosporangiaceae</taxon>
        <taxon>Nonomuraea</taxon>
    </lineage>
</organism>
<dbReference type="Pfam" id="PF00440">
    <property type="entry name" value="TetR_N"/>
    <property type="match status" value="1"/>
</dbReference>
<evidence type="ECO:0000313" key="6">
    <source>
        <dbReference type="EMBL" id="GGP08413.1"/>
    </source>
</evidence>
<evidence type="ECO:0000313" key="7">
    <source>
        <dbReference type="Proteomes" id="UP000660745"/>
    </source>
</evidence>
<evidence type="ECO:0000256" key="3">
    <source>
        <dbReference type="ARBA" id="ARBA00023163"/>
    </source>
</evidence>
<dbReference type="Proteomes" id="UP000660745">
    <property type="component" value="Unassembled WGS sequence"/>
</dbReference>
<dbReference type="GO" id="GO:0000976">
    <property type="term" value="F:transcription cis-regulatory region binding"/>
    <property type="evidence" value="ECO:0007669"/>
    <property type="project" value="TreeGrafter"/>
</dbReference>